<reference evidence="1" key="2">
    <citation type="journal article" date="2015" name="Data Brief">
        <title>Shoot transcriptome of the giant reed, Arundo donax.</title>
        <authorList>
            <person name="Barrero R.A."/>
            <person name="Guerrero F.D."/>
            <person name="Moolhuijzen P."/>
            <person name="Goolsby J.A."/>
            <person name="Tidwell J."/>
            <person name="Bellgard S.E."/>
            <person name="Bellgard M.I."/>
        </authorList>
    </citation>
    <scope>NUCLEOTIDE SEQUENCE</scope>
    <source>
        <tissue evidence="1">Shoot tissue taken approximately 20 cm above the soil surface</tissue>
    </source>
</reference>
<reference evidence="1" key="1">
    <citation type="submission" date="2014-09" db="EMBL/GenBank/DDBJ databases">
        <authorList>
            <person name="Magalhaes I.L.F."/>
            <person name="Oliveira U."/>
            <person name="Santos F.R."/>
            <person name="Vidigal T.H.D.A."/>
            <person name="Brescovit A.D."/>
            <person name="Santos A.J."/>
        </authorList>
    </citation>
    <scope>NUCLEOTIDE SEQUENCE</scope>
    <source>
        <tissue evidence="1">Shoot tissue taken approximately 20 cm above the soil surface</tissue>
    </source>
</reference>
<sequence length="31" mass="3384">MLSEYLPQGLVATSMMPVSQEDILTYQPALG</sequence>
<dbReference type="EMBL" id="GBRH01159045">
    <property type="protein sequence ID" value="JAE38851.1"/>
    <property type="molecule type" value="Transcribed_RNA"/>
</dbReference>
<evidence type="ECO:0000313" key="1">
    <source>
        <dbReference type="EMBL" id="JAE38851.1"/>
    </source>
</evidence>
<accession>A0A0A9HVE5</accession>
<organism evidence="1">
    <name type="scientific">Arundo donax</name>
    <name type="common">Giant reed</name>
    <name type="synonym">Donax arundinaceus</name>
    <dbReference type="NCBI Taxonomy" id="35708"/>
    <lineage>
        <taxon>Eukaryota</taxon>
        <taxon>Viridiplantae</taxon>
        <taxon>Streptophyta</taxon>
        <taxon>Embryophyta</taxon>
        <taxon>Tracheophyta</taxon>
        <taxon>Spermatophyta</taxon>
        <taxon>Magnoliopsida</taxon>
        <taxon>Liliopsida</taxon>
        <taxon>Poales</taxon>
        <taxon>Poaceae</taxon>
        <taxon>PACMAD clade</taxon>
        <taxon>Arundinoideae</taxon>
        <taxon>Arundineae</taxon>
        <taxon>Arundo</taxon>
    </lineage>
</organism>
<protein>
    <submittedName>
        <fullName evidence="1">Uncharacterized protein</fullName>
    </submittedName>
</protein>
<name>A0A0A9HVE5_ARUDO</name>
<dbReference type="AlphaFoldDB" id="A0A0A9HVE5"/>
<proteinExistence type="predicted"/>